<dbReference type="Pfam" id="PF09694">
    <property type="entry name" value="Gcw_chp"/>
    <property type="match status" value="1"/>
</dbReference>
<reference evidence="2 3" key="1">
    <citation type="submission" date="2024-01" db="EMBL/GenBank/DDBJ databases">
        <title>The genome sequence of Erythrobacteraceae sp. strain 1XM1-14.</title>
        <authorList>
            <person name="Liu Y."/>
        </authorList>
    </citation>
    <scope>NUCLEOTIDE SEQUENCE [LARGE SCALE GENOMIC DNA]</scope>
    <source>
        <strain evidence="2 3">1XM1-14</strain>
    </source>
</reference>
<keyword evidence="1" id="KW-0732">Signal</keyword>
<dbReference type="Proteomes" id="UP001343492">
    <property type="component" value="Unassembled WGS sequence"/>
</dbReference>
<keyword evidence="3" id="KW-1185">Reference proteome</keyword>
<sequence>MLTSIRGIVAASFATGLALSAAPAFAETSAPENEFDLAAVEAAADVTVDVADLEAATPVVDYASVNRAGDESSVEISGNVALASEYRFRGIDLSGGDIAIQGGIDLTHSSGFYVGTWGSSLDEDTVGYGHTELDVYAGFSGELTEGVSFDIGALAYLYPNAGAGDYDYIEAYGSVGFSIGPAESTLGIAYAPKQDSLGGTDNFYIYYDLSLGVPGTPFTATGHVGYTDGFLTFTNDGKAFDWSIGVETPLYGPVSFGVAYVGAEDDILPGNYDFADDALVFTLSASI</sequence>
<accession>A0ABU7GGU3</accession>
<feature type="signal peptide" evidence="1">
    <location>
        <begin position="1"/>
        <end position="26"/>
    </location>
</feature>
<evidence type="ECO:0000313" key="2">
    <source>
        <dbReference type="EMBL" id="MEE1877441.1"/>
    </source>
</evidence>
<proteinExistence type="predicted"/>
<evidence type="ECO:0000256" key="1">
    <source>
        <dbReference type="SAM" id="SignalP"/>
    </source>
</evidence>
<dbReference type="InterPro" id="IPR010239">
    <property type="entry name" value="CHP02001"/>
</dbReference>
<name>A0ABU7GGU3_9SPHN</name>
<evidence type="ECO:0000313" key="3">
    <source>
        <dbReference type="Proteomes" id="UP001343492"/>
    </source>
</evidence>
<dbReference type="RefSeq" id="WP_354144539.1">
    <property type="nucleotide sequence ID" value="NZ_JAZDQV010000005.1"/>
</dbReference>
<feature type="chain" id="PRO_5045844842" evidence="1">
    <location>
        <begin position="27"/>
        <end position="287"/>
    </location>
</feature>
<gene>
    <name evidence="2" type="ORF">VRS74_07045</name>
</gene>
<comment type="caution">
    <text evidence="2">The sequence shown here is derived from an EMBL/GenBank/DDBJ whole genome shotgun (WGS) entry which is preliminary data.</text>
</comment>
<dbReference type="NCBIfam" id="TIGR02001">
    <property type="entry name" value="gcw_chp"/>
    <property type="match status" value="1"/>
</dbReference>
<organism evidence="2 3">
    <name type="scientific">Altererythrobacter litoralis</name>
    <dbReference type="NCBI Taxonomy" id="3113904"/>
    <lineage>
        <taxon>Bacteria</taxon>
        <taxon>Pseudomonadati</taxon>
        <taxon>Pseudomonadota</taxon>
        <taxon>Alphaproteobacteria</taxon>
        <taxon>Sphingomonadales</taxon>
        <taxon>Erythrobacteraceae</taxon>
        <taxon>Altererythrobacter</taxon>
    </lineage>
</organism>
<protein>
    <submittedName>
        <fullName evidence="2">TorF family putative porin</fullName>
    </submittedName>
</protein>
<dbReference type="EMBL" id="JAZDQV010000005">
    <property type="protein sequence ID" value="MEE1877441.1"/>
    <property type="molecule type" value="Genomic_DNA"/>
</dbReference>